<accession>A0A256A9V0</accession>
<comment type="caution">
    <text evidence="1">The sequence shown here is derived from an EMBL/GenBank/DDBJ whole genome shotgun (WGS) entry which is preliminary data.</text>
</comment>
<proteinExistence type="predicted"/>
<dbReference type="Proteomes" id="UP000216605">
    <property type="component" value="Unassembled WGS sequence"/>
</dbReference>
<dbReference type="OrthoDB" id="1259728at2"/>
<evidence type="ECO:0000313" key="2">
    <source>
        <dbReference type="Proteomes" id="UP000216605"/>
    </source>
</evidence>
<gene>
    <name evidence="1" type="ORF">CHU92_00120</name>
</gene>
<dbReference type="EMBL" id="NOXV01000016">
    <property type="protein sequence ID" value="OYQ50369.1"/>
    <property type="molecule type" value="Genomic_DNA"/>
</dbReference>
<dbReference type="AlphaFoldDB" id="A0A256A9V0"/>
<keyword evidence="2" id="KW-1185">Reference proteome</keyword>
<dbReference type="RefSeq" id="WP_094411397.1">
    <property type="nucleotide sequence ID" value="NZ_NOXV01000016.1"/>
</dbReference>
<protein>
    <submittedName>
        <fullName evidence="1">Uncharacterized protein</fullName>
    </submittedName>
</protein>
<evidence type="ECO:0000313" key="1">
    <source>
        <dbReference type="EMBL" id="OYQ50369.1"/>
    </source>
</evidence>
<organism evidence="1 2">
    <name type="scientific">Flavobacterium cyanobacteriorum</name>
    <dbReference type="NCBI Taxonomy" id="2022802"/>
    <lineage>
        <taxon>Bacteria</taxon>
        <taxon>Pseudomonadati</taxon>
        <taxon>Bacteroidota</taxon>
        <taxon>Flavobacteriia</taxon>
        <taxon>Flavobacteriales</taxon>
        <taxon>Flavobacteriaceae</taxon>
        <taxon>Flavobacterium</taxon>
    </lineage>
</organism>
<name>A0A256A9V0_9FLAO</name>
<reference evidence="1 2" key="1">
    <citation type="submission" date="2017-07" db="EMBL/GenBank/DDBJ databases">
        <title>Flavobacterium cyanobacteriorum sp. nov., isolated from cyanobacterial aggregates in a eutrophic lake.</title>
        <authorList>
            <person name="Cai H."/>
        </authorList>
    </citation>
    <scope>NUCLEOTIDE SEQUENCE [LARGE SCALE GENOMIC DNA]</scope>
    <source>
        <strain evidence="1 2">TH021</strain>
    </source>
</reference>
<sequence>MKKIILPFIVLSLMLDACQLNKDCYLLADKYRNERCALILSKVPDGTAYFKAEGIDLDTRKKIKYNHYTRWWNIYSNKMELGDTIIKRKGELVFSIHKKDTVLRFNWECDGKIYK</sequence>